<feature type="chain" id="PRO_5042292896" evidence="1">
    <location>
        <begin position="17"/>
        <end position="115"/>
    </location>
</feature>
<evidence type="ECO:0000256" key="1">
    <source>
        <dbReference type="SAM" id="SignalP"/>
    </source>
</evidence>
<dbReference type="EMBL" id="JAEAOA010000257">
    <property type="protein sequence ID" value="KAK3577013.1"/>
    <property type="molecule type" value="Genomic_DNA"/>
</dbReference>
<protein>
    <submittedName>
        <fullName evidence="2">Uncharacterized protein</fullName>
    </submittedName>
</protein>
<reference evidence="2" key="3">
    <citation type="submission" date="2023-05" db="EMBL/GenBank/DDBJ databases">
        <authorList>
            <person name="Smith C.H."/>
        </authorList>
    </citation>
    <scope>NUCLEOTIDE SEQUENCE</scope>
    <source>
        <strain evidence="2">CHS0354</strain>
        <tissue evidence="2">Mantle</tissue>
    </source>
</reference>
<reference evidence="2" key="2">
    <citation type="journal article" date="2021" name="Genome Biol. Evol.">
        <title>Developing a high-quality reference genome for a parasitic bivalve with doubly uniparental inheritance (Bivalvia: Unionida).</title>
        <authorList>
            <person name="Smith C.H."/>
        </authorList>
    </citation>
    <scope>NUCLEOTIDE SEQUENCE</scope>
    <source>
        <strain evidence="2">CHS0354</strain>
        <tissue evidence="2">Mantle</tissue>
    </source>
</reference>
<proteinExistence type="predicted"/>
<sequence>MFNVLICLFSMGDHYAIWVTASDGHFTITFPQGLYLSYTGSIHFKSKENRICYSATDQVYLNTEAHFCRGYHVLGYMNLLHHSMAYNVPLGKMQKAALCVHMNNNKDHFEEMMSC</sequence>
<comment type="caution">
    <text evidence="2">The sequence shown here is derived from an EMBL/GenBank/DDBJ whole genome shotgun (WGS) entry which is preliminary data.</text>
</comment>
<dbReference type="AlphaFoldDB" id="A0AAE0RNW5"/>
<evidence type="ECO:0000313" key="2">
    <source>
        <dbReference type="EMBL" id="KAK3577013.1"/>
    </source>
</evidence>
<evidence type="ECO:0000313" key="3">
    <source>
        <dbReference type="Proteomes" id="UP001195483"/>
    </source>
</evidence>
<organism evidence="2 3">
    <name type="scientific">Potamilus streckersoni</name>
    <dbReference type="NCBI Taxonomy" id="2493646"/>
    <lineage>
        <taxon>Eukaryota</taxon>
        <taxon>Metazoa</taxon>
        <taxon>Spiralia</taxon>
        <taxon>Lophotrochozoa</taxon>
        <taxon>Mollusca</taxon>
        <taxon>Bivalvia</taxon>
        <taxon>Autobranchia</taxon>
        <taxon>Heteroconchia</taxon>
        <taxon>Palaeoheterodonta</taxon>
        <taxon>Unionida</taxon>
        <taxon>Unionoidea</taxon>
        <taxon>Unionidae</taxon>
        <taxon>Ambleminae</taxon>
        <taxon>Lampsilini</taxon>
        <taxon>Potamilus</taxon>
    </lineage>
</organism>
<feature type="signal peptide" evidence="1">
    <location>
        <begin position="1"/>
        <end position="16"/>
    </location>
</feature>
<dbReference type="Proteomes" id="UP001195483">
    <property type="component" value="Unassembled WGS sequence"/>
</dbReference>
<keyword evidence="3" id="KW-1185">Reference proteome</keyword>
<reference evidence="2" key="1">
    <citation type="journal article" date="2021" name="Genome Biol. Evol.">
        <title>A High-Quality Reference Genome for a Parasitic Bivalve with Doubly Uniparental Inheritance (Bivalvia: Unionida).</title>
        <authorList>
            <person name="Smith C.H."/>
        </authorList>
    </citation>
    <scope>NUCLEOTIDE SEQUENCE</scope>
    <source>
        <strain evidence="2">CHS0354</strain>
    </source>
</reference>
<accession>A0AAE0RNW5</accession>
<name>A0AAE0RNW5_9BIVA</name>
<keyword evidence="1" id="KW-0732">Signal</keyword>
<gene>
    <name evidence="2" type="ORF">CHS0354_003076</name>
</gene>